<dbReference type="eggNOG" id="COG0604">
    <property type="taxonomic scope" value="Bacteria"/>
</dbReference>
<dbReference type="GO" id="GO:0016491">
    <property type="term" value="F:oxidoreductase activity"/>
    <property type="evidence" value="ECO:0007669"/>
    <property type="project" value="InterPro"/>
</dbReference>
<keyword evidence="4" id="KW-1185">Reference proteome</keyword>
<dbReference type="EMBL" id="ARYL01000046">
    <property type="protein sequence ID" value="KDA00851.1"/>
    <property type="molecule type" value="Genomic_DNA"/>
</dbReference>
<dbReference type="Pfam" id="PF00107">
    <property type="entry name" value="ADH_zinc_N"/>
    <property type="match status" value="1"/>
</dbReference>
<dbReference type="Proteomes" id="UP000024942">
    <property type="component" value="Unassembled WGS sequence"/>
</dbReference>
<dbReference type="InterPro" id="IPR013149">
    <property type="entry name" value="ADH-like_C"/>
</dbReference>
<dbReference type="SMART" id="SM00829">
    <property type="entry name" value="PKS_ER"/>
    <property type="match status" value="1"/>
</dbReference>
<name>A0A059G218_9PROT</name>
<keyword evidence="1" id="KW-0521">NADP</keyword>
<dbReference type="Gene3D" id="3.40.50.720">
    <property type="entry name" value="NAD(P)-binding Rossmann-like Domain"/>
    <property type="match status" value="1"/>
</dbReference>
<dbReference type="AlphaFoldDB" id="A0A059G218"/>
<dbReference type="InterPro" id="IPR036291">
    <property type="entry name" value="NAD(P)-bd_dom_sf"/>
</dbReference>
<dbReference type="PANTHER" id="PTHR44154:SF1">
    <property type="entry name" value="QUINONE OXIDOREDUCTASE"/>
    <property type="match status" value="1"/>
</dbReference>
<evidence type="ECO:0000313" key="3">
    <source>
        <dbReference type="EMBL" id="KDA00851.1"/>
    </source>
</evidence>
<protein>
    <submittedName>
        <fullName evidence="3">NADPH:quinone reductase</fullName>
    </submittedName>
</protein>
<evidence type="ECO:0000259" key="2">
    <source>
        <dbReference type="SMART" id="SM00829"/>
    </source>
</evidence>
<dbReference type="CDD" id="cd08253">
    <property type="entry name" value="zeta_crystallin"/>
    <property type="match status" value="1"/>
</dbReference>
<evidence type="ECO:0000256" key="1">
    <source>
        <dbReference type="ARBA" id="ARBA00022857"/>
    </source>
</evidence>
<proteinExistence type="predicted"/>
<reference evidence="3 4" key="1">
    <citation type="journal article" date="2014" name="Antonie Van Leeuwenhoek">
        <title>Hyphomonas beringensis sp. nov. and Hyphomonas chukchiensis sp. nov., isolated from surface seawater of the Bering Sea and Chukchi Sea.</title>
        <authorList>
            <person name="Li C."/>
            <person name="Lai Q."/>
            <person name="Li G."/>
            <person name="Dong C."/>
            <person name="Wang J."/>
            <person name="Liao Y."/>
            <person name="Shao Z."/>
        </authorList>
    </citation>
    <scope>NUCLEOTIDE SEQUENCE [LARGE SCALE GENOMIC DNA]</scope>
    <source>
        <strain evidence="3 4">SCH89</strain>
    </source>
</reference>
<gene>
    <name evidence="3" type="ORF">HOC_18489</name>
</gene>
<dbReference type="Gene3D" id="3.90.180.10">
    <property type="entry name" value="Medium-chain alcohol dehydrogenases, catalytic domain"/>
    <property type="match status" value="1"/>
</dbReference>
<organism evidence="3 4">
    <name type="scientific">Hyphomonas oceanitis SCH89</name>
    <dbReference type="NCBI Taxonomy" id="1280953"/>
    <lineage>
        <taxon>Bacteria</taxon>
        <taxon>Pseudomonadati</taxon>
        <taxon>Pseudomonadota</taxon>
        <taxon>Alphaproteobacteria</taxon>
        <taxon>Hyphomonadales</taxon>
        <taxon>Hyphomonadaceae</taxon>
        <taxon>Hyphomonas</taxon>
    </lineage>
</organism>
<evidence type="ECO:0000313" key="4">
    <source>
        <dbReference type="Proteomes" id="UP000024942"/>
    </source>
</evidence>
<comment type="caution">
    <text evidence="3">The sequence shown here is derived from an EMBL/GenBank/DDBJ whole genome shotgun (WGS) entry which is preliminary data.</text>
</comment>
<dbReference type="SUPFAM" id="SSF51735">
    <property type="entry name" value="NAD(P)-binding Rossmann-fold domains"/>
    <property type="match status" value="1"/>
</dbReference>
<feature type="domain" description="Enoyl reductase (ER)" evidence="2">
    <location>
        <begin position="13"/>
        <end position="325"/>
    </location>
</feature>
<dbReference type="InterPro" id="IPR020843">
    <property type="entry name" value="ER"/>
</dbReference>
<dbReference type="InterPro" id="IPR013154">
    <property type="entry name" value="ADH-like_N"/>
</dbReference>
<dbReference type="PATRIC" id="fig|1280953.3.peg.3700"/>
<accession>A0A059G218</accession>
<dbReference type="STRING" id="1280953.HOC_18489"/>
<dbReference type="SUPFAM" id="SSF50129">
    <property type="entry name" value="GroES-like"/>
    <property type="match status" value="1"/>
</dbReference>
<sequence>MMKAVWYEATGPAQDVLQFGEMASPDAGPGEVLVRIKSSGVNPSDVKSRAGLRGPIPFSRVIPHSDGAGIIEAVGEGVDASRIGQRVWIWNAAWRRAFGTCAELLATPSAQAIPLPDNTEFDAGACLGIPASTAYHGVFSDGAVEGQTILVTGGAGAVGHYAIQLAKYGGAKVITTVSGEAKAAHARSAGADHVINYKTESVHEKISDLTQGAGVDRVVEVEFGGNLSEVAPVLKAGAVIATYGSMADPKPALPFYDLMFKNVTLKMYLVYLLSEADRKQTVEGLNIALSSGKISHAIAKRIPLEDTAKAHEIVEAASEMGNIIIDI</sequence>
<dbReference type="Pfam" id="PF08240">
    <property type="entry name" value="ADH_N"/>
    <property type="match status" value="1"/>
</dbReference>
<dbReference type="InterPro" id="IPR011032">
    <property type="entry name" value="GroES-like_sf"/>
</dbReference>
<dbReference type="PANTHER" id="PTHR44154">
    <property type="entry name" value="QUINONE OXIDOREDUCTASE"/>
    <property type="match status" value="1"/>
</dbReference>
<dbReference type="InterPro" id="IPR051603">
    <property type="entry name" value="Zinc-ADH_QOR/CCCR"/>
</dbReference>